<feature type="region of interest" description="Disordered" evidence="1">
    <location>
        <begin position="69"/>
        <end position="98"/>
    </location>
</feature>
<dbReference type="AlphaFoldDB" id="A0A8J3Y2K2"/>
<dbReference type="Proteomes" id="UP000605992">
    <property type="component" value="Unassembled WGS sequence"/>
</dbReference>
<evidence type="ECO:0000313" key="2">
    <source>
        <dbReference type="EMBL" id="GII59707.1"/>
    </source>
</evidence>
<feature type="region of interest" description="Disordered" evidence="1">
    <location>
        <begin position="1"/>
        <end position="33"/>
    </location>
</feature>
<evidence type="ECO:0000256" key="1">
    <source>
        <dbReference type="SAM" id="MobiDB-lite"/>
    </source>
</evidence>
<protein>
    <submittedName>
        <fullName evidence="2">Uncharacterized protein</fullName>
    </submittedName>
</protein>
<keyword evidence="3" id="KW-1185">Reference proteome</keyword>
<feature type="compositionally biased region" description="Polar residues" evidence="1">
    <location>
        <begin position="87"/>
        <end position="98"/>
    </location>
</feature>
<comment type="caution">
    <text evidence="2">The sequence shown here is derived from an EMBL/GenBank/DDBJ whole genome shotgun (WGS) entry which is preliminary data.</text>
</comment>
<name>A0A8J3Y2K2_9ACTN</name>
<accession>A0A8J3Y2K2</accession>
<dbReference type="EMBL" id="BOOR01000094">
    <property type="protein sequence ID" value="GII59707.1"/>
    <property type="molecule type" value="Genomic_DNA"/>
</dbReference>
<proteinExistence type="predicted"/>
<sequence>MLEHEHGIGCRPEVSGESGQLAERPGPQRALQPGVKFLGIESTVTGGNPQRVHDTVPIPVRCPQIGQIIRHGRHASKVTDVSKPRRTSPNGDGNSSLKDMNEAFYVKVTDTTAAKAIAQALRDLPGIIKVRPLLSP</sequence>
<evidence type="ECO:0000313" key="3">
    <source>
        <dbReference type="Proteomes" id="UP000605992"/>
    </source>
</evidence>
<organism evidence="2 3">
    <name type="scientific">Planotetraspora thailandica</name>
    <dbReference type="NCBI Taxonomy" id="487172"/>
    <lineage>
        <taxon>Bacteria</taxon>
        <taxon>Bacillati</taxon>
        <taxon>Actinomycetota</taxon>
        <taxon>Actinomycetes</taxon>
        <taxon>Streptosporangiales</taxon>
        <taxon>Streptosporangiaceae</taxon>
        <taxon>Planotetraspora</taxon>
    </lineage>
</organism>
<gene>
    <name evidence="2" type="ORF">Pth03_80960</name>
</gene>
<reference evidence="2" key="1">
    <citation type="submission" date="2021-01" db="EMBL/GenBank/DDBJ databases">
        <title>Whole genome shotgun sequence of Planotetraspora thailandica NBRC 104271.</title>
        <authorList>
            <person name="Komaki H."/>
            <person name="Tamura T."/>
        </authorList>
    </citation>
    <scope>NUCLEOTIDE SEQUENCE</scope>
    <source>
        <strain evidence="2">NBRC 104271</strain>
    </source>
</reference>